<dbReference type="Pfam" id="PF12708">
    <property type="entry name" value="Pect-lyase_RHGA_epim"/>
    <property type="match status" value="1"/>
</dbReference>
<evidence type="ECO:0000256" key="1">
    <source>
        <dbReference type="ARBA" id="ARBA00008834"/>
    </source>
</evidence>
<comment type="similarity">
    <text evidence="1 4">Belongs to the glycosyl hydrolase 28 family.</text>
</comment>
<dbReference type="InterPro" id="IPR000743">
    <property type="entry name" value="Glyco_hydro_28"/>
</dbReference>
<dbReference type="InterPro" id="IPR011050">
    <property type="entry name" value="Pectin_lyase_fold/virulence"/>
</dbReference>
<dbReference type="PANTHER" id="PTHR31339">
    <property type="entry name" value="PECTIN LYASE-RELATED"/>
    <property type="match status" value="1"/>
</dbReference>
<sequence length="521" mass="58063">MDFQLISRTSRTLSIEVQNDSCFYNDRPYRIYLDGVLHATTNRNVHTLYGLEPAKRYDVQLKEEGSETTSPVYGLMTKDEPMTLDVRRFGAKGDGETLDTAAIQAAIAACPPYGRVLLPEGVYLSTPLFLKSRMTLELEKGAVLLASTERALYPVLPGTLETNSGEEAYLGSWEGDPQDAFASLLTGIDVEEVVVTGEGILDGQASMDNWWKDAKARRIAWRPRMVFLLNSRWVLVEGLTVRNSPSWNIHPMFSRDLQFINLTIESPKDSPNTDGINPESCEGVLICGVHFSVGDDCIALKSGKMYLGKKLKRPSENIIVRNCRMADGHGAIVIGSEMSGGILNVSATQCVFHRTDRGIRIKTRRGRGREGVIRGIKAENIRMEGVLTPFVINAFYFCDTDGKTEYVWSKEALPVDDGTPAIENIYYKNIVAKDAEVSAGFFYGLPEKKIENIHLEDIRIAFKKDSRTDYPAMMSHIEKSSKGGFFIGNARGVTIRNVTIEGVEGEGFQYQDVENLHEQQE</sequence>
<protein>
    <submittedName>
        <fullName evidence="6">Glycoside hydrolase family 28 protein</fullName>
    </submittedName>
</protein>
<gene>
    <name evidence="6" type="ORF">GXN74_04905</name>
</gene>
<feature type="domain" description="Rhamnogalacturonase A/B/Epimerase-like pectate lyase" evidence="5">
    <location>
        <begin position="85"/>
        <end position="135"/>
    </location>
</feature>
<dbReference type="InterPro" id="IPR012334">
    <property type="entry name" value="Pectin_lyas_fold"/>
</dbReference>
<dbReference type="GO" id="GO:0005975">
    <property type="term" value="P:carbohydrate metabolic process"/>
    <property type="evidence" value="ECO:0007669"/>
    <property type="project" value="InterPro"/>
</dbReference>
<dbReference type="InterPro" id="IPR006626">
    <property type="entry name" value="PbH1"/>
</dbReference>
<evidence type="ECO:0000256" key="4">
    <source>
        <dbReference type="RuleBase" id="RU361169"/>
    </source>
</evidence>
<name>A0A7X5HUV2_9FIRM</name>
<proteinExistence type="inferred from homology"/>
<comment type="caution">
    <text evidence="6">The sequence shown here is derived from an EMBL/GenBank/DDBJ whole genome shotgun (WGS) entry which is preliminary data.</text>
</comment>
<evidence type="ECO:0000256" key="2">
    <source>
        <dbReference type="ARBA" id="ARBA00022801"/>
    </source>
</evidence>
<dbReference type="AlphaFoldDB" id="A0A7X5HUV2"/>
<reference evidence="6 7" key="1">
    <citation type="submission" date="2020-01" db="EMBL/GenBank/DDBJ databases">
        <title>Anaeroalcalibacter tamaniensis gen. nov., sp. nov., moderately halophilic strictly anaerobic fermenter bacterium from mud volcano of Taman peninsula.</title>
        <authorList>
            <person name="Frolova A."/>
            <person name="Merkel A.Y."/>
            <person name="Slobodkin A.I."/>
        </authorList>
    </citation>
    <scope>NUCLEOTIDE SEQUENCE [LARGE SCALE GENOMIC DNA]</scope>
    <source>
        <strain evidence="6 7">F-3ap</strain>
    </source>
</reference>
<keyword evidence="7" id="KW-1185">Reference proteome</keyword>
<keyword evidence="3 4" id="KW-0326">Glycosidase</keyword>
<evidence type="ECO:0000313" key="7">
    <source>
        <dbReference type="Proteomes" id="UP000461585"/>
    </source>
</evidence>
<dbReference type="PROSITE" id="PS00502">
    <property type="entry name" value="POLYGALACTURONASE"/>
    <property type="match status" value="1"/>
</dbReference>
<evidence type="ECO:0000256" key="3">
    <source>
        <dbReference type="ARBA" id="ARBA00023295"/>
    </source>
</evidence>
<dbReference type="InterPro" id="IPR024535">
    <property type="entry name" value="RHGA/B-epi-like_pectate_lyase"/>
</dbReference>
<dbReference type="GO" id="GO:0004650">
    <property type="term" value="F:polygalacturonase activity"/>
    <property type="evidence" value="ECO:0007669"/>
    <property type="project" value="InterPro"/>
</dbReference>
<dbReference type="Gene3D" id="2.160.20.10">
    <property type="entry name" value="Single-stranded right-handed beta-helix, Pectin lyase-like"/>
    <property type="match status" value="1"/>
</dbReference>
<dbReference type="Pfam" id="PF00295">
    <property type="entry name" value="Glyco_hydro_28"/>
    <property type="match status" value="1"/>
</dbReference>
<dbReference type="PANTHER" id="PTHR31339:SF9">
    <property type="entry name" value="PLASMIN AND FIBRONECTIN-BINDING PROTEIN A"/>
    <property type="match status" value="1"/>
</dbReference>
<dbReference type="RefSeq" id="WP_162369810.1">
    <property type="nucleotide sequence ID" value="NZ_JAAEEH010000009.1"/>
</dbReference>
<dbReference type="SMART" id="SM00710">
    <property type="entry name" value="PbH1"/>
    <property type="match status" value="5"/>
</dbReference>
<accession>A0A7X5HUV2</accession>
<organism evidence="6 7">
    <name type="scientific">Anaerotalea alkaliphila</name>
    <dbReference type="NCBI Taxonomy" id="2662126"/>
    <lineage>
        <taxon>Bacteria</taxon>
        <taxon>Bacillati</taxon>
        <taxon>Bacillota</taxon>
        <taxon>Clostridia</taxon>
        <taxon>Eubacteriales</taxon>
        <taxon>Anaerotalea</taxon>
    </lineage>
</organism>
<keyword evidence="2 4" id="KW-0378">Hydrolase</keyword>
<evidence type="ECO:0000313" key="6">
    <source>
        <dbReference type="EMBL" id="NDL67087.1"/>
    </source>
</evidence>
<dbReference type="Proteomes" id="UP000461585">
    <property type="component" value="Unassembled WGS sequence"/>
</dbReference>
<dbReference type="SUPFAM" id="SSF51126">
    <property type="entry name" value="Pectin lyase-like"/>
    <property type="match status" value="1"/>
</dbReference>
<dbReference type="InterPro" id="IPR051801">
    <property type="entry name" value="GH28_Enzymes"/>
</dbReference>
<dbReference type="EMBL" id="JAAEEH010000009">
    <property type="protein sequence ID" value="NDL67087.1"/>
    <property type="molecule type" value="Genomic_DNA"/>
</dbReference>
<evidence type="ECO:0000259" key="5">
    <source>
        <dbReference type="Pfam" id="PF12708"/>
    </source>
</evidence>